<proteinExistence type="predicted"/>
<accession>E6VVC7</accession>
<dbReference type="RefSeq" id="WP_013514301.1">
    <property type="nucleotide sequence ID" value="NC_014844.1"/>
</dbReference>
<dbReference type="eggNOG" id="ENOG5031B9X">
    <property type="taxonomic scope" value="Bacteria"/>
</dbReference>
<dbReference type="AlphaFoldDB" id="E6VVC7"/>
<organism evidence="2 3">
    <name type="scientific">Pseudodesulfovibrio aespoeensis (strain ATCC 700646 / DSM 10631 / Aspo-2)</name>
    <name type="common">Desulfovibrio aespoeensis</name>
    <dbReference type="NCBI Taxonomy" id="643562"/>
    <lineage>
        <taxon>Bacteria</taxon>
        <taxon>Pseudomonadati</taxon>
        <taxon>Thermodesulfobacteriota</taxon>
        <taxon>Desulfovibrionia</taxon>
        <taxon>Desulfovibrionales</taxon>
        <taxon>Desulfovibrionaceae</taxon>
    </lineage>
</organism>
<reference evidence="2 3" key="2">
    <citation type="journal article" date="2014" name="Genome Announc.">
        <title>Complete Genome Sequence of the Subsurface, Mesophilic Sulfate-Reducing Bacterium Desulfovibrio aespoeensis Aspo-2.</title>
        <authorList>
            <person name="Pedersen K."/>
            <person name="Bengtsson A."/>
            <person name="Edlund J."/>
            <person name="Rabe L."/>
            <person name="Hazen T."/>
            <person name="Chakraborty R."/>
            <person name="Goodwin L."/>
            <person name="Shapiro N."/>
        </authorList>
    </citation>
    <scope>NUCLEOTIDE SEQUENCE [LARGE SCALE GENOMIC DNA]</scope>
    <source>
        <strain evidence="3">ATCC 700646 / DSM 10631 / Aspo-2</strain>
    </source>
</reference>
<dbReference type="OrthoDB" id="5471843at2"/>
<feature type="region of interest" description="Disordered" evidence="1">
    <location>
        <begin position="1"/>
        <end position="32"/>
    </location>
</feature>
<dbReference type="Proteomes" id="UP000002191">
    <property type="component" value="Chromosome"/>
</dbReference>
<dbReference type="EMBL" id="CP002431">
    <property type="protein sequence ID" value="ADU62371.1"/>
    <property type="molecule type" value="Genomic_DNA"/>
</dbReference>
<evidence type="ECO:0000313" key="3">
    <source>
        <dbReference type="Proteomes" id="UP000002191"/>
    </source>
</evidence>
<reference evidence="3" key="1">
    <citation type="submission" date="2010-12" db="EMBL/GenBank/DDBJ databases">
        <title>Complete sequence of Desulfovibrio aespoeensis Aspo-2.</title>
        <authorList>
            <consortium name="US DOE Joint Genome Institute"/>
            <person name="Lucas S."/>
            <person name="Copeland A."/>
            <person name="Lapidus A."/>
            <person name="Cheng J.-F."/>
            <person name="Goodwin L."/>
            <person name="Pitluck S."/>
            <person name="Chertkov O."/>
            <person name="Misra M."/>
            <person name="Detter J.C."/>
            <person name="Han C."/>
            <person name="Tapia R."/>
            <person name="Land M."/>
            <person name="Hauser L."/>
            <person name="Kyrpides N."/>
            <person name="Ivanova N."/>
            <person name="Ovchinnikova G."/>
            <person name="Pedersen K."/>
            <person name="Jagevall S."/>
            <person name="Hazen T."/>
            <person name="Woyke T."/>
        </authorList>
    </citation>
    <scope>NUCLEOTIDE SEQUENCE [LARGE SCALE GENOMIC DNA]</scope>
    <source>
        <strain evidence="3">ATCC 700646 / DSM 10631 / Aspo-2</strain>
    </source>
</reference>
<name>E6VVC7_PSEA9</name>
<keyword evidence="3" id="KW-1185">Reference proteome</keyword>
<sequence length="278" mass="30227">MMRIRDGGSGFAGSGGGSGSRSDQFRQGRRPGQKVRGKLVKWVSEGMAWILIDGHSLLAQLQSRPPEGSFLTFTIKQLTPEIVLKEIFGGGGGVPDSLAAASAFETARTLFENRFRPHGPTLAVSDTASRLPRFMALLAGETALFAAYLDALDCTEGINTLFASQRTGRIAYQPWLTPLCRRQLTRTHHPDAATGQGLVEVVVECEAGPLGLVRVEFLHKTAATGYRVKVQRASRIQDLKTFLQSRMHLPETGIECHGVGKLPQSEHGGILAEFIFTR</sequence>
<dbReference type="HOGENOM" id="CLU_1000126_0_0_7"/>
<protein>
    <submittedName>
        <fullName evidence="2">Uncharacterized protein</fullName>
    </submittedName>
</protein>
<feature type="compositionally biased region" description="Gly residues" evidence="1">
    <location>
        <begin position="7"/>
        <end position="19"/>
    </location>
</feature>
<evidence type="ECO:0000256" key="1">
    <source>
        <dbReference type="SAM" id="MobiDB-lite"/>
    </source>
</evidence>
<evidence type="ECO:0000313" key="2">
    <source>
        <dbReference type="EMBL" id="ADU62371.1"/>
    </source>
</evidence>
<dbReference type="KEGG" id="das:Daes_1357"/>
<gene>
    <name evidence="2" type="ordered locus">Daes_1357</name>
</gene>
<dbReference type="STRING" id="643562.Daes_1357"/>